<dbReference type="PROSITE" id="PS50883">
    <property type="entry name" value="EAL"/>
    <property type="match status" value="1"/>
</dbReference>
<dbReference type="Pfam" id="PF13185">
    <property type="entry name" value="GAF_2"/>
    <property type="match status" value="1"/>
</dbReference>
<dbReference type="SUPFAM" id="SSF141868">
    <property type="entry name" value="EAL domain-like"/>
    <property type="match status" value="1"/>
</dbReference>
<dbReference type="InterPro" id="IPR001633">
    <property type="entry name" value="EAL_dom"/>
</dbReference>
<feature type="domain" description="EAL" evidence="1">
    <location>
        <begin position="517"/>
        <end position="770"/>
    </location>
</feature>
<protein>
    <submittedName>
        <fullName evidence="3">Bifunctional diguanylate cyclase/phosphodiesterase</fullName>
    </submittedName>
</protein>
<reference evidence="4" key="1">
    <citation type="journal article" date="2019" name="Int. J. Syst. Evol. Microbiol.">
        <title>The Global Catalogue of Microorganisms (GCM) 10K type strain sequencing project: providing services to taxonomists for standard genome sequencing and annotation.</title>
        <authorList>
            <consortium name="The Broad Institute Genomics Platform"/>
            <consortium name="The Broad Institute Genome Sequencing Center for Infectious Disease"/>
            <person name="Wu L."/>
            <person name="Ma J."/>
        </authorList>
    </citation>
    <scope>NUCLEOTIDE SEQUENCE [LARGE SCALE GENOMIC DNA]</scope>
    <source>
        <strain evidence="4">KCTC 22558</strain>
    </source>
</reference>
<comment type="caution">
    <text evidence="3">The sequence shown here is derived from an EMBL/GenBank/DDBJ whole genome shotgun (WGS) entry which is preliminary data.</text>
</comment>
<gene>
    <name evidence="3" type="ORF">GCM10008101_25740</name>
</gene>
<sequence>MSDACPDPSETAPALSITPDWMRLLQADRMDVLAAALRAWLARHGRRVTVAWRTGPDGAVRTEPTGSGIELDPSLPSRLRPGECARLPCGAGVVKLAGDVPDLWVLVADVDGANDAAALPAIDVVQALAAHVLERDRLRQAVVRLERAEGLQRALYEITDMASSGLDMPAMLSGLHRIVGRLMYAENFFIALYDADLDAIRFIYFADVADDEWQDPDAVDPMSEIEGSLTWHLIRHARPLMGPTSRLYEQVSGPLAIIGPGAADWLGVPIVIDGHVRGALVVQSYDRGDLYTPVERDLLTYVGTHIVTAIDRKRAFDRLEQQTHELERQIDVRRQVEQRLQHEVMHDPLTGLPNRAYLREHLARAMAAQARDPSQCFAVLFLDLDRFKVINDSAGHVVGDELLKVVARRFSDCLRTPDIVARLGGDEFAIVMHGITGSDAPARLARRLIDAMQEPVRVQDKELFSGVSIGIALGSPSYTAPEQLLRDADIAMYRVKERARGGFEMFDEQLHRQALELLALESELRAAASRDEFLPHFQPIVRLADGAVVGYEALMRWQHPTRGLLAPAAFLRAAEACGVLETLDWQLYENVFRSVPSLLRDGQRVSLNVSPRHFLVHELDERLLALMQRHGVRPEQVRIEITEGALIENPARVGACIDRLRLAGVYTALDDFGTGYSSMSYLHRFRFHTIKLDRSFIADLGPGGTKVAAALVRAAVDLSRALDLEVIAEGIETDEQRDAVRALGCSFGQGYRFARPAAASVFSAPVDTPA</sequence>
<name>A0ABQ3C6M2_9GAMM</name>
<dbReference type="SMART" id="SM00052">
    <property type="entry name" value="EAL"/>
    <property type="match status" value="1"/>
</dbReference>
<dbReference type="SUPFAM" id="SSF55073">
    <property type="entry name" value="Nucleotide cyclase"/>
    <property type="match status" value="1"/>
</dbReference>
<dbReference type="RefSeq" id="WP_189450636.1">
    <property type="nucleotide sequence ID" value="NZ_BMXY01000004.1"/>
</dbReference>
<dbReference type="InterPro" id="IPR000160">
    <property type="entry name" value="GGDEF_dom"/>
</dbReference>
<dbReference type="EMBL" id="BMXY01000004">
    <property type="protein sequence ID" value="GGZ70343.1"/>
    <property type="molecule type" value="Genomic_DNA"/>
</dbReference>
<dbReference type="Gene3D" id="3.30.450.40">
    <property type="match status" value="1"/>
</dbReference>
<dbReference type="InterPro" id="IPR050706">
    <property type="entry name" value="Cyclic-di-GMP_PDE-like"/>
</dbReference>
<organism evidence="3 4">
    <name type="scientific">Cognatilysobacter xinjiangensis</name>
    <dbReference type="NCBI Taxonomy" id="546892"/>
    <lineage>
        <taxon>Bacteria</taxon>
        <taxon>Pseudomonadati</taxon>
        <taxon>Pseudomonadota</taxon>
        <taxon>Gammaproteobacteria</taxon>
        <taxon>Lysobacterales</taxon>
        <taxon>Lysobacteraceae</taxon>
        <taxon>Cognatilysobacter</taxon>
    </lineage>
</organism>
<evidence type="ECO:0000259" key="2">
    <source>
        <dbReference type="PROSITE" id="PS50887"/>
    </source>
</evidence>
<keyword evidence="4" id="KW-1185">Reference proteome</keyword>
<proteinExistence type="predicted"/>
<dbReference type="InterPro" id="IPR029016">
    <property type="entry name" value="GAF-like_dom_sf"/>
</dbReference>
<dbReference type="PANTHER" id="PTHR33121">
    <property type="entry name" value="CYCLIC DI-GMP PHOSPHODIESTERASE PDEF"/>
    <property type="match status" value="1"/>
</dbReference>
<dbReference type="Gene3D" id="3.30.70.270">
    <property type="match status" value="1"/>
</dbReference>
<evidence type="ECO:0000313" key="3">
    <source>
        <dbReference type="EMBL" id="GGZ70343.1"/>
    </source>
</evidence>
<dbReference type="Proteomes" id="UP000643403">
    <property type="component" value="Unassembled WGS sequence"/>
</dbReference>
<dbReference type="InterPro" id="IPR003018">
    <property type="entry name" value="GAF"/>
</dbReference>
<evidence type="ECO:0000313" key="4">
    <source>
        <dbReference type="Proteomes" id="UP000643403"/>
    </source>
</evidence>
<dbReference type="CDD" id="cd01948">
    <property type="entry name" value="EAL"/>
    <property type="match status" value="1"/>
</dbReference>
<dbReference type="PANTHER" id="PTHR33121:SF70">
    <property type="entry name" value="SIGNALING PROTEIN YKOW"/>
    <property type="match status" value="1"/>
</dbReference>
<dbReference type="Gene3D" id="3.20.20.450">
    <property type="entry name" value="EAL domain"/>
    <property type="match status" value="1"/>
</dbReference>
<dbReference type="InterPro" id="IPR043128">
    <property type="entry name" value="Rev_trsase/Diguanyl_cyclase"/>
</dbReference>
<dbReference type="PROSITE" id="PS50887">
    <property type="entry name" value="GGDEF"/>
    <property type="match status" value="1"/>
</dbReference>
<dbReference type="Pfam" id="PF00563">
    <property type="entry name" value="EAL"/>
    <property type="match status" value="1"/>
</dbReference>
<dbReference type="InterPro" id="IPR029787">
    <property type="entry name" value="Nucleotide_cyclase"/>
</dbReference>
<dbReference type="Pfam" id="PF00990">
    <property type="entry name" value="GGDEF"/>
    <property type="match status" value="1"/>
</dbReference>
<feature type="domain" description="GGDEF" evidence="2">
    <location>
        <begin position="375"/>
        <end position="508"/>
    </location>
</feature>
<dbReference type="SUPFAM" id="SSF55781">
    <property type="entry name" value="GAF domain-like"/>
    <property type="match status" value="1"/>
</dbReference>
<evidence type="ECO:0000259" key="1">
    <source>
        <dbReference type="PROSITE" id="PS50883"/>
    </source>
</evidence>
<dbReference type="NCBIfam" id="TIGR00254">
    <property type="entry name" value="GGDEF"/>
    <property type="match status" value="1"/>
</dbReference>
<accession>A0ABQ3C6M2</accession>
<dbReference type="SMART" id="SM00267">
    <property type="entry name" value="GGDEF"/>
    <property type="match status" value="1"/>
</dbReference>
<dbReference type="CDD" id="cd01949">
    <property type="entry name" value="GGDEF"/>
    <property type="match status" value="1"/>
</dbReference>
<dbReference type="InterPro" id="IPR035919">
    <property type="entry name" value="EAL_sf"/>
</dbReference>